<feature type="transmembrane region" description="Helical" evidence="13">
    <location>
        <begin position="185"/>
        <end position="207"/>
    </location>
</feature>
<feature type="transmembrane region" description="Helical" evidence="13">
    <location>
        <begin position="455"/>
        <end position="480"/>
    </location>
</feature>
<feature type="transmembrane region" description="Helical" evidence="13">
    <location>
        <begin position="12"/>
        <end position="31"/>
    </location>
</feature>
<keyword evidence="7 13" id="KW-0812">Transmembrane</keyword>
<feature type="transmembrane region" description="Helical" evidence="13">
    <location>
        <begin position="235"/>
        <end position="253"/>
    </location>
</feature>
<keyword evidence="11 13" id="KW-0472">Membrane</keyword>
<feature type="binding site" evidence="12">
    <location>
        <position position="315"/>
    </location>
    <ligand>
        <name>K(+)</name>
        <dbReference type="ChEBI" id="CHEBI:29103"/>
    </ligand>
</feature>
<evidence type="ECO:0000256" key="2">
    <source>
        <dbReference type="ARBA" id="ARBA00009137"/>
    </source>
</evidence>
<reference evidence="14" key="1">
    <citation type="submission" date="2022-05" db="EMBL/GenBank/DDBJ databases">
        <authorList>
            <person name="Sun X."/>
        </authorList>
    </citation>
    <scope>NUCLEOTIDE SEQUENCE</scope>
    <source>
        <strain evidence="14">Ai-910</strain>
    </source>
</reference>
<evidence type="ECO:0000256" key="13">
    <source>
        <dbReference type="SAM" id="Phobius"/>
    </source>
</evidence>
<sequence>MNLKFILNIFGRVLMLLGAFMLLPVVCAIIYKEPEHWSLISASFLTLTAGGLMYVLTMSDLKKELNLRDSYFTVTFVWVILSLFGTLPYLLTETITDFADALFETVSGFTSTGSSVISDVESLPHSILFWRSLSQWLGGMGIIVLVVAIMPLLRIGGYNLFKSEASGVSKEKLTPKIASTAKRLWGVYVTLTAVLAILLAAGDMGVFDAINHAFTTMATGGFSTKNDSLASFSAYSQYVVMIFMFLAGMNFYLHYHLYKGRLRRVFENIELRTYFWLVVVVSVIIVVLISDNNLFANVELHLRQAFFQVISVVTTTGFGTYNYEEWPSEAWILMFMLMFSGACIGSTGGGVKLIRHVVAYKHIVIFFRKMLHPNSVSVMKLRGEAIDEEKVGSIVSFLFLYMITFCVGSVLLIFMDVDFLTSIGVVASNLGGIGISIGNIGAINSYADFSTAAKLLLSLLMIIGRLELSTVLILLTSQFWRDR</sequence>
<keyword evidence="9 13" id="KW-1133">Transmembrane helix</keyword>
<feature type="transmembrane region" description="Helical" evidence="13">
    <location>
        <begin position="420"/>
        <end position="443"/>
    </location>
</feature>
<keyword evidence="10" id="KW-0406">Ion transport</keyword>
<dbReference type="EMBL" id="CP098400">
    <property type="protein sequence ID" value="URW78914.1"/>
    <property type="molecule type" value="Genomic_DNA"/>
</dbReference>
<feature type="transmembrane region" description="Helical" evidence="13">
    <location>
        <begin position="37"/>
        <end position="58"/>
    </location>
</feature>
<feature type="transmembrane region" description="Helical" evidence="13">
    <location>
        <begin position="70"/>
        <end position="91"/>
    </location>
</feature>
<evidence type="ECO:0000256" key="8">
    <source>
        <dbReference type="ARBA" id="ARBA00022958"/>
    </source>
</evidence>
<organism evidence="14 15">
    <name type="scientific">Xiashengella succiniciproducens</name>
    <dbReference type="NCBI Taxonomy" id="2949635"/>
    <lineage>
        <taxon>Bacteria</taxon>
        <taxon>Pseudomonadati</taxon>
        <taxon>Bacteroidota</taxon>
        <taxon>Bacteroidia</taxon>
        <taxon>Marinilabiliales</taxon>
        <taxon>Marinilabiliaceae</taxon>
        <taxon>Xiashengella</taxon>
    </lineage>
</organism>
<reference evidence="14" key="2">
    <citation type="submission" date="2022-06" db="EMBL/GenBank/DDBJ databases">
        <title>Xiashengella guii gen. nov. sp. nov., a bacterium isolated form anaerobic digestion tank.</title>
        <authorList>
            <person name="Huang H."/>
        </authorList>
    </citation>
    <scope>NUCLEOTIDE SEQUENCE</scope>
    <source>
        <strain evidence="14">Ai-910</strain>
    </source>
</reference>
<evidence type="ECO:0000256" key="9">
    <source>
        <dbReference type="ARBA" id="ARBA00022989"/>
    </source>
</evidence>
<dbReference type="InterPro" id="IPR004772">
    <property type="entry name" value="TrkH"/>
</dbReference>
<dbReference type="PANTHER" id="PTHR32024:SF2">
    <property type="entry name" value="TRK SYSTEM POTASSIUM UPTAKE PROTEIN TRKG-RELATED"/>
    <property type="match status" value="1"/>
</dbReference>
<name>A0A9J6ZM29_9BACT</name>
<proteinExistence type="inferred from homology"/>
<dbReference type="Pfam" id="PF02386">
    <property type="entry name" value="TrkH"/>
    <property type="match status" value="1"/>
</dbReference>
<evidence type="ECO:0000256" key="11">
    <source>
        <dbReference type="ARBA" id="ARBA00023136"/>
    </source>
</evidence>
<keyword evidence="4" id="KW-1003">Cell membrane</keyword>
<accession>A0A9J6ZM29</accession>
<dbReference type="KEGG" id="alkq:M9189_08600"/>
<evidence type="ECO:0000256" key="3">
    <source>
        <dbReference type="ARBA" id="ARBA00022448"/>
    </source>
</evidence>
<protein>
    <submittedName>
        <fullName evidence="14">TrkH family potassium uptake protein</fullName>
    </submittedName>
</protein>
<evidence type="ECO:0000256" key="6">
    <source>
        <dbReference type="ARBA" id="ARBA00022538"/>
    </source>
</evidence>
<feature type="binding site" evidence="12">
    <location>
        <position position="316"/>
    </location>
    <ligand>
        <name>K(+)</name>
        <dbReference type="ChEBI" id="CHEBI:29103"/>
    </ligand>
</feature>
<feature type="transmembrane region" description="Helical" evidence="13">
    <location>
        <begin position="133"/>
        <end position="153"/>
    </location>
</feature>
<keyword evidence="15" id="KW-1185">Reference proteome</keyword>
<feature type="transmembrane region" description="Helical" evidence="13">
    <location>
        <begin position="330"/>
        <end position="347"/>
    </location>
</feature>
<feature type="binding site" evidence="12">
    <location>
        <position position="220"/>
    </location>
    <ligand>
        <name>K(+)</name>
        <dbReference type="ChEBI" id="CHEBI:29103"/>
    </ligand>
</feature>
<comment type="similarity">
    <text evidence="2">Belongs to the TrkH potassium transport family.</text>
</comment>
<evidence type="ECO:0000313" key="15">
    <source>
        <dbReference type="Proteomes" id="UP001056426"/>
    </source>
</evidence>
<evidence type="ECO:0000256" key="10">
    <source>
        <dbReference type="ARBA" id="ARBA00023065"/>
    </source>
</evidence>
<dbReference type="GO" id="GO:0005886">
    <property type="term" value="C:plasma membrane"/>
    <property type="evidence" value="ECO:0007669"/>
    <property type="project" value="UniProtKB-SubCell"/>
</dbReference>
<evidence type="ECO:0000256" key="12">
    <source>
        <dbReference type="PIRSR" id="PIRSR006247-1"/>
    </source>
</evidence>
<feature type="binding site" evidence="12">
    <location>
        <position position="112"/>
    </location>
    <ligand>
        <name>K(+)</name>
        <dbReference type="ChEBI" id="CHEBI:29103"/>
    </ligand>
</feature>
<keyword evidence="12" id="KW-0479">Metal-binding</keyword>
<evidence type="ECO:0000256" key="4">
    <source>
        <dbReference type="ARBA" id="ARBA00022475"/>
    </source>
</evidence>
<keyword evidence="3" id="KW-0813">Transport</keyword>
<dbReference type="GO" id="GO:0046872">
    <property type="term" value="F:metal ion binding"/>
    <property type="evidence" value="ECO:0007669"/>
    <property type="project" value="UniProtKB-KW"/>
</dbReference>
<dbReference type="GO" id="GO:0015379">
    <property type="term" value="F:potassium:chloride symporter activity"/>
    <property type="evidence" value="ECO:0007669"/>
    <property type="project" value="InterPro"/>
</dbReference>
<dbReference type="InterPro" id="IPR003445">
    <property type="entry name" value="Cat_transpt"/>
</dbReference>
<feature type="transmembrane region" description="Helical" evidence="13">
    <location>
        <begin position="391"/>
        <end position="414"/>
    </location>
</feature>
<dbReference type="Proteomes" id="UP001056426">
    <property type="component" value="Chromosome"/>
</dbReference>
<gene>
    <name evidence="14" type="ORF">M9189_08600</name>
</gene>
<evidence type="ECO:0000256" key="5">
    <source>
        <dbReference type="ARBA" id="ARBA00022519"/>
    </source>
</evidence>
<evidence type="ECO:0000256" key="7">
    <source>
        <dbReference type="ARBA" id="ARBA00022692"/>
    </source>
</evidence>
<dbReference type="AlphaFoldDB" id="A0A9J6ZM29"/>
<dbReference type="PIRSF" id="PIRSF006247">
    <property type="entry name" value="TrkH"/>
    <property type="match status" value="1"/>
</dbReference>
<keyword evidence="6" id="KW-0633">Potassium transport</keyword>
<dbReference type="PANTHER" id="PTHR32024">
    <property type="entry name" value="TRK SYSTEM POTASSIUM UPTAKE PROTEIN TRKG-RELATED"/>
    <property type="match status" value="1"/>
</dbReference>
<keyword evidence="8 12" id="KW-0630">Potassium</keyword>
<evidence type="ECO:0000256" key="1">
    <source>
        <dbReference type="ARBA" id="ARBA00004429"/>
    </source>
</evidence>
<dbReference type="RefSeq" id="WP_250722377.1">
    <property type="nucleotide sequence ID" value="NZ_CP098400.1"/>
</dbReference>
<evidence type="ECO:0000313" key="14">
    <source>
        <dbReference type="EMBL" id="URW78914.1"/>
    </source>
</evidence>
<feature type="transmembrane region" description="Helical" evidence="13">
    <location>
        <begin position="274"/>
        <end position="290"/>
    </location>
</feature>
<keyword evidence="5" id="KW-0997">Cell inner membrane</keyword>
<comment type="subcellular location">
    <subcellularLocation>
        <location evidence="1">Cell inner membrane</location>
        <topology evidence="1">Multi-pass membrane protein</topology>
    </subcellularLocation>
</comment>